<evidence type="ECO:0000313" key="5">
    <source>
        <dbReference type="EMBL" id="AUT62903.1"/>
    </source>
</evidence>
<feature type="domain" description="DNA helicase DnaB-like N-terminal" evidence="4">
    <location>
        <begin position="25"/>
        <end position="116"/>
    </location>
</feature>
<keyword evidence="3" id="KW-0238">DNA-binding</keyword>
<evidence type="ECO:0000256" key="1">
    <source>
        <dbReference type="ARBA" id="ARBA00022515"/>
    </source>
</evidence>
<organism evidence="5 6">
    <name type="scientific">Paraburkholderia terrae</name>
    <dbReference type="NCBI Taxonomy" id="311230"/>
    <lineage>
        <taxon>Bacteria</taxon>
        <taxon>Pseudomonadati</taxon>
        <taxon>Pseudomonadota</taxon>
        <taxon>Betaproteobacteria</taxon>
        <taxon>Burkholderiales</taxon>
        <taxon>Burkholderiaceae</taxon>
        <taxon>Paraburkholderia</taxon>
    </lineage>
</organism>
<dbReference type="GO" id="GO:1990077">
    <property type="term" value="C:primosome complex"/>
    <property type="evidence" value="ECO:0007669"/>
    <property type="project" value="UniProtKB-KW"/>
</dbReference>
<dbReference type="SUPFAM" id="SSF48024">
    <property type="entry name" value="N-terminal domain of DnaB helicase"/>
    <property type="match status" value="1"/>
</dbReference>
<proteinExistence type="predicted"/>
<dbReference type="GO" id="GO:0003677">
    <property type="term" value="F:DNA binding"/>
    <property type="evidence" value="ECO:0007669"/>
    <property type="project" value="UniProtKB-KW"/>
</dbReference>
<dbReference type="EMBL" id="CP026112">
    <property type="protein sequence ID" value="AUT62903.1"/>
    <property type="molecule type" value="Genomic_DNA"/>
</dbReference>
<gene>
    <name evidence="5" type="ORF">C2L65_25370</name>
</gene>
<sequence length="123" mass="14034">MAGAACGIAQRRRSVNYENDLQTRGEQRVLACLLQRNEALCHCMNLTPCHFSHDQHGMIFRAIRALLSQGRVADEWSVFAFLREVYPRYHVSSVYLIALRHMAVHTSNCGYYASKLQHAGDRP</sequence>
<dbReference type="Pfam" id="PF00772">
    <property type="entry name" value="DnaB"/>
    <property type="match status" value="1"/>
</dbReference>
<dbReference type="AlphaFoldDB" id="A0A2I8ETE0"/>
<dbReference type="GO" id="GO:0003678">
    <property type="term" value="F:DNA helicase activity"/>
    <property type="evidence" value="ECO:0007669"/>
    <property type="project" value="InterPro"/>
</dbReference>
<dbReference type="InterPro" id="IPR016136">
    <property type="entry name" value="DNA_helicase_N/primase_C"/>
</dbReference>
<accession>A0A2I8ETE0</accession>
<reference evidence="5 6" key="1">
    <citation type="submission" date="2018-01" db="EMBL/GenBank/DDBJ databases">
        <title>Species boundaries and ecological features among Paraburkholderia terrae DSMZ17804T, P. hospita DSMZ17164T and P. caribensis DSMZ13236T.</title>
        <authorList>
            <person name="Pratama A.A."/>
        </authorList>
    </citation>
    <scope>NUCLEOTIDE SEQUENCE [LARGE SCALE GENOMIC DNA]</scope>
    <source>
        <strain evidence="5 6">DSM 17804</strain>
    </source>
</reference>
<evidence type="ECO:0000256" key="2">
    <source>
        <dbReference type="ARBA" id="ARBA00022705"/>
    </source>
</evidence>
<dbReference type="KEGG" id="pter:C2L65_25370"/>
<dbReference type="GO" id="GO:0005524">
    <property type="term" value="F:ATP binding"/>
    <property type="evidence" value="ECO:0007669"/>
    <property type="project" value="InterPro"/>
</dbReference>
<evidence type="ECO:0000256" key="3">
    <source>
        <dbReference type="ARBA" id="ARBA00023125"/>
    </source>
</evidence>
<evidence type="ECO:0000313" key="6">
    <source>
        <dbReference type="Proteomes" id="UP000243502"/>
    </source>
</evidence>
<evidence type="ECO:0000259" key="4">
    <source>
        <dbReference type="Pfam" id="PF00772"/>
    </source>
</evidence>
<dbReference type="InterPro" id="IPR007693">
    <property type="entry name" value="DNA_helicase_DnaB-like_N"/>
</dbReference>
<keyword evidence="2" id="KW-0235">DNA replication</keyword>
<dbReference type="Proteomes" id="UP000243502">
    <property type="component" value="Chromosome 2"/>
</dbReference>
<dbReference type="Gene3D" id="1.10.860.10">
    <property type="entry name" value="DNAb Helicase, Chain A"/>
    <property type="match status" value="1"/>
</dbReference>
<protein>
    <recommendedName>
        <fullName evidence="4">DNA helicase DnaB-like N-terminal domain-containing protein</fullName>
    </recommendedName>
</protein>
<dbReference type="InterPro" id="IPR036185">
    <property type="entry name" value="DNA_heli_DnaB-like_N_sf"/>
</dbReference>
<name>A0A2I8ETE0_9BURK</name>
<dbReference type="GO" id="GO:0006269">
    <property type="term" value="P:DNA replication, synthesis of primer"/>
    <property type="evidence" value="ECO:0007669"/>
    <property type="project" value="UniProtKB-KW"/>
</dbReference>
<keyword evidence="1" id="KW-0639">Primosome</keyword>